<dbReference type="EMBL" id="CAJNIZ010020557">
    <property type="protein sequence ID" value="CAE7442175.1"/>
    <property type="molecule type" value="Genomic_DNA"/>
</dbReference>
<dbReference type="Proteomes" id="UP000649617">
    <property type="component" value="Unassembled WGS sequence"/>
</dbReference>
<organism evidence="2 3">
    <name type="scientific">Symbiodinium pilosum</name>
    <name type="common">Dinoflagellate</name>
    <dbReference type="NCBI Taxonomy" id="2952"/>
    <lineage>
        <taxon>Eukaryota</taxon>
        <taxon>Sar</taxon>
        <taxon>Alveolata</taxon>
        <taxon>Dinophyceae</taxon>
        <taxon>Suessiales</taxon>
        <taxon>Symbiodiniaceae</taxon>
        <taxon>Symbiodinium</taxon>
    </lineage>
</organism>
<feature type="signal peptide" evidence="1">
    <location>
        <begin position="1"/>
        <end position="24"/>
    </location>
</feature>
<protein>
    <submittedName>
        <fullName evidence="2">Slc43a2 protein</fullName>
    </submittedName>
</protein>
<keyword evidence="3" id="KW-1185">Reference proteome</keyword>
<dbReference type="OrthoDB" id="10268831at2759"/>
<evidence type="ECO:0000313" key="3">
    <source>
        <dbReference type="Proteomes" id="UP000649617"/>
    </source>
</evidence>
<accession>A0A812RJX6</accession>
<name>A0A812RJX6_SYMPI</name>
<feature type="chain" id="PRO_5033065379" evidence="1">
    <location>
        <begin position="25"/>
        <end position="132"/>
    </location>
</feature>
<dbReference type="AlphaFoldDB" id="A0A812RJX6"/>
<sequence length="132" mass="14467">MALKSLATALLAFAFGALFALVAQHGFDSGAPAARRLADFSNWRPWSRLRLADFGLWAEEELSEALDAIQSELNSRSRGALPTSRLPSDTVAASAVPTSHFKYVHKHTYATGDPKAKVFLCHFRFDSLPYLG</sequence>
<evidence type="ECO:0000313" key="2">
    <source>
        <dbReference type="EMBL" id="CAE7442175.1"/>
    </source>
</evidence>
<evidence type="ECO:0000256" key="1">
    <source>
        <dbReference type="SAM" id="SignalP"/>
    </source>
</evidence>
<comment type="caution">
    <text evidence="2">The sequence shown here is derived from an EMBL/GenBank/DDBJ whole genome shotgun (WGS) entry which is preliminary data.</text>
</comment>
<proteinExistence type="predicted"/>
<gene>
    <name evidence="2" type="primary">slc43a2</name>
    <name evidence="2" type="ORF">SPIL2461_LOCUS10756</name>
</gene>
<keyword evidence="1" id="KW-0732">Signal</keyword>
<reference evidence="2" key="1">
    <citation type="submission" date="2021-02" db="EMBL/GenBank/DDBJ databases">
        <authorList>
            <person name="Dougan E. K."/>
            <person name="Rhodes N."/>
            <person name="Thang M."/>
            <person name="Chan C."/>
        </authorList>
    </citation>
    <scope>NUCLEOTIDE SEQUENCE</scope>
</reference>